<keyword evidence="8" id="KW-0406">Ion transport</keyword>
<dbReference type="InterPro" id="IPR005821">
    <property type="entry name" value="Ion_trans_dom"/>
</dbReference>
<reference evidence="14 15" key="2">
    <citation type="journal article" date="2013" name="PLoS ONE">
        <title>INDIGO - INtegrated Data Warehouse of MIcrobial GenOmes with Examples from the Red Sea Extremophiles.</title>
        <authorList>
            <person name="Alam I."/>
            <person name="Antunes A."/>
            <person name="Kamau A.A."/>
            <person name="Ba Alawi W."/>
            <person name="Kalkatawi M."/>
            <person name="Stingl U."/>
            <person name="Bajic V.B."/>
        </authorList>
    </citation>
    <scope>NUCLEOTIDE SEQUENCE [LARGE SCALE GENOMIC DNA]</scope>
    <source>
        <strain evidence="14 15">E1L3A</strain>
    </source>
</reference>
<keyword evidence="15" id="KW-1185">Reference proteome</keyword>
<reference evidence="14 15" key="1">
    <citation type="journal article" date="2011" name="J. Bacteriol.">
        <title>Genome sequence of Salinisphaera shabanensis, a gammaproteobacterium from the harsh, variable environment of the brine-seawater interface of the Shaban Deep in the Red Sea.</title>
        <authorList>
            <person name="Antunes A."/>
            <person name="Alam I."/>
            <person name="Bajic V.B."/>
            <person name="Stingl U."/>
        </authorList>
    </citation>
    <scope>NUCLEOTIDE SEQUENCE [LARGE SCALE GENOMIC DNA]</scope>
    <source>
        <strain evidence="14 15">E1L3A</strain>
    </source>
</reference>
<keyword evidence="3" id="KW-0633">Potassium transport</keyword>
<proteinExistence type="predicted"/>
<evidence type="ECO:0000256" key="3">
    <source>
        <dbReference type="ARBA" id="ARBA00022538"/>
    </source>
</evidence>
<dbReference type="PRINTS" id="PR00169">
    <property type="entry name" value="KCHANNEL"/>
</dbReference>
<keyword evidence="9 12" id="KW-0472">Membrane</keyword>
<gene>
    <name evidence="14" type="ORF">SSPSH_000636</name>
</gene>
<evidence type="ECO:0000256" key="9">
    <source>
        <dbReference type="ARBA" id="ARBA00023136"/>
    </source>
</evidence>
<accession>U2EA48</accession>
<keyword evidence="4 12" id="KW-0812">Transmembrane</keyword>
<comment type="subcellular location">
    <subcellularLocation>
        <location evidence="1">Membrane</location>
        <topology evidence="1">Multi-pass membrane protein</topology>
    </subcellularLocation>
</comment>
<evidence type="ECO:0000259" key="13">
    <source>
        <dbReference type="Pfam" id="PF00520"/>
    </source>
</evidence>
<evidence type="ECO:0000313" key="15">
    <source>
        <dbReference type="Proteomes" id="UP000006242"/>
    </source>
</evidence>
<dbReference type="InterPro" id="IPR028325">
    <property type="entry name" value="VG_K_chnl"/>
</dbReference>
<dbReference type="Proteomes" id="UP000006242">
    <property type="component" value="Unassembled WGS sequence"/>
</dbReference>
<keyword evidence="2" id="KW-0813">Transport</keyword>
<dbReference type="PANTHER" id="PTHR11537">
    <property type="entry name" value="VOLTAGE-GATED POTASSIUM CHANNEL"/>
    <property type="match status" value="1"/>
</dbReference>
<keyword evidence="10" id="KW-0407">Ion channel</keyword>
<feature type="transmembrane region" description="Helical" evidence="12">
    <location>
        <begin position="30"/>
        <end position="51"/>
    </location>
</feature>
<evidence type="ECO:0000256" key="1">
    <source>
        <dbReference type="ARBA" id="ARBA00004141"/>
    </source>
</evidence>
<dbReference type="PANTHER" id="PTHR11537:SF254">
    <property type="entry name" value="POTASSIUM VOLTAGE-GATED CHANNEL PROTEIN SHAB"/>
    <property type="match status" value="1"/>
</dbReference>
<evidence type="ECO:0000256" key="12">
    <source>
        <dbReference type="SAM" id="Phobius"/>
    </source>
</evidence>
<feature type="compositionally biased region" description="Basic and acidic residues" evidence="11">
    <location>
        <begin position="280"/>
        <end position="293"/>
    </location>
</feature>
<keyword evidence="5" id="KW-0631">Potassium channel</keyword>
<dbReference type="Gene3D" id="1.10.287.70">
    <property type="match status" value="1"/>
</dbReference>
<dbReference type="GO" id="GO:0005249">
    <property type="term" value="F:voltage-gated potassium channel activity"/>
    <property type="evidence" value="ECO:0007669"/>
    <property type="project" value="InterPro"/>
</dbReference>
<keyword evidence="7 12" id="KW-1133">Transmembrane helix</keyword>
<dbReference type="OrthoDB" id="9799090at2"/>
<evidence type="ECO:0000256" key="6">
    <source>
        <dbReference type="ARBA" id="ARBA00022958"/>
    </source>
</evidence>
<dbReference type="GO" id="GO:0008076">
    <property type="term" value="C:voltage-gated potassium channel complex"/>
    <property type="evidence" value="ECO:0007669"/>
    <property type="project" value="InterPro"/>
</dbReference>
<keyword evidence="6" id="KW-0630">Potassium</keyword>
<evidence type="ECO:0000256" key="8">
    <source>
        <dbReference type="ARBA" id="ARBA00023065"/>
    </source>
</evidence>
<evidence type="ECO:0000256" key="4">
    <source>
        <dbReference type="ARBA" id="ARBA00022692"/>
    </source>
</evidence>
<evidence type="ECO:0000256" key="7">
    <source>
        <dbReference type="ARBA" id="ARBA00022989"/>
    </source>
</evidence>
<feature type="region of interest" description="Disordered" evidence="11">
    <location>
        <begin position="274"/>
        <end position="293"/>
    </location>
</feature>
<organism evidence="14 15">
    <name type="scientific">Salinisphaera shabanensis E1L3A</name>
    <dbReference type="NCBI Taxonomy" id="1033802"/>
    <lineage>
        <taxon>Bacteria</taxon>
        <taxon>Pseudomonadati</taxon>
        <taxon>Pseudomonadota</taxon>
        <taxon>Gammaproteobacteria</taxon>
        <taxon>Salinisphaerales</taxon>
        <taxon>Salinisphaeraceae</taxon>
        <taxon>Salinisphaera</taxon>
    </lineage>
</organism>
<name>U2EA48_9GAMM</name>
<evidence type="ECO:0000256" key="2">
    <source>
        <dbReference type="ARBA" id="ARBA00022448"/>
    </source>
</evidence>
<evidence type="ECO:0000313" key="14">
    <source>
        <dbReference type="EMBL" id="ERJ20526.1"/>
    </source>
</evidence>
<dbReference type="EMBL" id="AFNV02000003">
    <property type="protein sequence ID" value="ERJ20526.1"/>
    <property type="molecule type" value="Genomic_DNA"/>
</dbReference>
<evidence type="ECO:0000256" key="10">
    <source>
        <dbReference type="ARBA" id="ARBA00023303"/>
    </source>
</evidence>
<dbReference type="Pfam" id="PF00520">
    <property type="entry name" value="Ion_trans"/>
    <property type="match status" value="1"/>
</dbReference>
<evidence type="ECO:0000256" key="5">
    <source>
        <dbReference type="ARBA" id="ARBA00022826"/>
    </source>
</evidence>
<feature type="transmembrane region" description="Helical" evidence="12">
    <location>
        <begin position="155"/>
        <end position="175"/>
    </location>
</feature>
<dbReference type="SUPFAM" id="SSF81324">
    <property type="entry name" value="Voltage-gated potassium channels"/>
    <property type="match status" value="1"/>
</dbReference>
<feature type="transmembrane region" description="Helical" evidence="12">
    <location>
        <begin position="212"/>
        <end position="234"/>
    </location>
</feature>
<feature type="domain" description="Ion transport" evidence="13">
    <location>
        <begin position="26"/>
        <end position="238"/>
    </location>
</feature>
<dbReference type="AlphaFoldDB" id="U2EA48"/>
<feature type="transmembrane region" description="Helical" evidence="12">
    <location>
        <begin position="57"/>
        <end position="79"/>
    </location>
</feature>
<dbReference type="STRING" id="1033802.SSPSH_000636"/>
<comment type="caution">
    <text evidence="14">The sequence shown here is derived from an EMBL/GenBank/DDBJ whole genome shotgun (WGS) entry which is preliminary data.</text>
</comment>
<dbReference type="RefSeq" id="WP_006914074.1">
    <property type="nucleotide sequence ID" value="NZ_AFNV02000003.1"/>
</dbReference>
<feature type="transmembrane region" description="Helical" evidence="12">
    <location>
        <begin position="91"/>
        <end position="116"/>
    </location>
</feature>
<dbReference type="eggNOG" id="COG2126">
    <property type="taxonomic scope" value="Bacteria"/>
</dbReference>
<dbReference type="GO" id="GO:0001508">
    <property type="term" value="P:action potential"/>
    <property type="evidence" value="ECO:0007669"/>
    <property type="project" value="TreeGrafter"/>
</dbReference>
<protein>
    <submittedName>
        <fullName evidence="14">Cation transporter VIC family protein</fullName>
    </submittedName>
</protein>
<evidence type="ECO:0000256" key="11">
    <source>
        <dbReference type="SAM" id="MobiDB-lite"/>
    </source>
</evidence>
<sequence>MSESSTANLRTRLREIIFGTDTRPGRAFDIALLVVIVASVVNLMLVSVAAIESRFGPVLHALEWLFTILFSIEYAVRIYAARRRWAYIRSFYGIIDLLSVLPLYLALILPSAHYFVAVRALRVMRIFRVLKLVRYANDANVLTRSLRHAQRKMQIFLGVLALVTVILGALMYVVEGPTHGFTSIPRSMYWAVVTITTVGYGDIAPATPAGQAIAGIAIMLGYALLAVTGGIITAELTNEISNERQLRQCPHCERSGHEIDAHYCKFCGGHLDKYEEEDPPADKEQAADRDKLD</sequence>